<dbReference type="AlphaFoldDB" id="A0A7W9YLK2"/>
<dbReference type="Proteomes" id="UP000546642">
    <property type="component" value="Unassembled WGS sequence"/>
</dbReference>
<gene>
    <name evidence="1" type="ORF">HNR23_004475</name>
</gene>
<proteinExistence type="predicted"/>
<dbReference type="EMBL" id="JACHDS010000001">
    <property type="protein sequence ID" value="MBB6174415.1"/>
    <property type="molecule type" value="Genomic_DNA"/>
</dbReference>
<accession>A0A7W9YLK2</accession>
<protein>
    <submittedName>
        <fullName evidence="1">Uncharacterized protein</fullName>
    </submittedName>
</protein>
<keyword evidence="2" id="KW-1185">Reference proteome</keyword>
<comment type="caution">
    <text evidence="1">The sequence shown here is derived from an EMBL/GenBank/DDBJ whole genome shotgun (WGS) entry which is preliminary data.</text>
</comment>
<evidence type="ECO:0000313" key="1">
    <source>
        <dbReference type="EMBL" id="MBB6174415.1"/>
    </source>
</evidence>
<name>A0A7W9YLK2_9ACTN</name>
<sequence length="36" mass="3998">MARRTFTVVGVIKIHVHGDAGRSKSQVSRGVWCRTT</sequence>
<reference evidence="1 2" key="1">
    <citation type="submission" date="2020-08" db="EMBL/GenBank/DDBJ databases">
        <title>Sequencing the genomes of 1000 actinobacteria strains.</title>
        <authorList>
            <person name="Klenk H.-P."/>
        </authorList>
    </citation>
    <scope>NUCLEOTIDE SEQUENCE [LARGE SCALE GENOMIC DNA]</scope>
    <source>
        <strain evidence="1 2">DSM 46659</strain>
    </source>
</reference>
<evidence type="ECO:0000313" key="2">
    <source>
        <dbReference type="Proteomes" id="UP000546642"/>
    </source>
</evidence>
<organism evidence="1 2">
    <name type="scientific">Nocardiopsis mwathae</name>
    <dbReference type="NCBI Taxonomy" id="1472723"/>
    <lineage>
        <taxon>Bacteria</taxon>
        <taxon>Bacillati</taxon>
        <taxon>Actinomycetota</taxon>
        <taxon>Actinomycetes</taxon>
        <taxon>Streptosporangiales</taxon>
        <taxon>Nocardiopsidaceae</taxon>
        <taxon>Nocardiopsis</taxon>
    </lineage>
</organism>